<name>A0A7W7ZYJ1_9ACTN</name>
<dbReference type="AlphaFoldDB" id="A0A7W7ZYJ1"/>
<evidence type="ECO:0000256" key="2">
    <source>
        <dbReference type="SAM" id="SignalP"/>
    </source>
</evidence>
<comment type="caution">
    <text evidence="3">The sequence shown here is derived from an EMBL/GenBank/DDBJ whole genome shotgun (WGS) entry which is preliminary data.</text>
</comment>
<protein>
    <submittedName>
        <fullName evidence="3">Uncharacterized protein</fullName>
    </submittedName>
</protein>
<dbReference type="Proteomes" id="UP000568380">
    <property type="component" value="Unassembled WGS sequence"/>
</dbReference>
<feature type="region of interest" description="Disordered" evidence="1">
    <location>
        <begin position="31"/>
        <end position="55"/>
    </location>
</feature>
<keyword evidence="2" id="KW-0732">Signal</keyword>
<proteinExistence type="predicted"/>
<accession>A0A7W7ZYJ1</accession>
<feature type="region of interest" description="Disordered" evidence="1">
    <location>
        <begin position="125"/>
        <end position="147"/>
    </location>
</feature>
<evidence type="ECO:0000313" key="4">
    <source>
        <dbReference type="Proteomes" id="UP000568380"/>
    </source>
</evidence>
<reference evidence="3 4" key="1">
    <citation type="submission" date="2020-08" db="EMBL/GenBank/DDBJ databases">
        <title>Genomic Encyclopedia of Type Strains, Phase IV (KMG-IV): sequencing the most valuable type-strain genomes for metagenomic binning, comparative biology and taxonomic classification.</title>
        <authorList>
            <person name="Goeker M."/>
        </authorList>
    </citation>
    <scope>NUCLEOTIDE SEQUENCE [LARGE SCALE GENOMIC DNA]</scope>
    <source>
        <strain evidence="3 4">DSM 45385</strain>
    </source>
</reference>
<evidence type="ECO:0000256" key="1">
    <source>
        <dbReference type="SAM" id="MobiDB-lite"/>
    </source>
</evidence>
<evidence type="ECO:0000313" key="3">
    <source>
        <dbReference type="EMBL" id="MBB5075814.1"/>
    </source>
</evidence>
<keyword evidence="4" id="KW-1185">Reference proteome</keyword>
<dbReference type="EMBL" id="JACHIN010000001">
    <property type="protein sequence ID" value="MBB5075814.1"/>
    <property type="molecule type" value="Genomic_DNA"/>
</dbReference>
<feature type="chain" id="PRO_5038970153" evidence="2">
    <location>
        <begin position="24"/>
        <end position="147"/>
    </location>
</feature>
<gene>
    <name evidence="3" type="ORF">HNR40_001260</name>
</gene>
<feature type="compositionally biased region" description="Pro residues" evidence="1">
    <location>
        <begin position="43"/>
        <end position="53"/>
    </location>
</feature>
<sequence length="147" mass="15723">MRCLAPLCGLALAAALVSGCGQIDTTTAVRADPTTSDSFTPLAPTPTPDSIPPKPEDFSLRVKTLKKECFGSAGCNVTYSIRVTLLNEIESEDTEYEVTYKVTGGEDPVINTFTIQGTEVSYEEEEFVGTSSSSSKLKAEVIEVEES</sequence>
<organism evidence="3 4">
    <name type="scientific">Nonomuraea endophytica</name>
    <dbReference type="NCBI Taxonomy" id="714136"/>
    <lineage>
        <taxon>Bacteria</taxon>
        <taxon>Bacillati</taxon>
        <taxon>Actinomycetota</taxon>
        <taxon>Actinomycetes</taxon>
        <taxon>Streptosporangiales</taxon>
        <taxon>Streptosporangiaceae</taxon>
        <taxon>Nonomuraea</taxon>
    </lineage>
</organism>
<dbReference type="RefSeq" id="WP_184958963.1">
    <property type="nucleotide sequence ID" value="NZ_JACHIN010000001.1"/>
</dbReference>
<feature type="signal peptide" evidence="2">
    <location>
        <begin position="1"/>
        <end position="23"/>
    </location>
</feature>
<dbReference type="PROSITE" id="PS51257">
    <property type="entry name" value="PROKAR_LIPOPROTEIN"/>
    <property type="match status" value="1"/>
</dbReference>